<dbReference type="InterPro" id="IPR001991">
    <property type="entry name" value="Na-dicarboxylate_symporter"/>
</dbReference>
<name>A0A3D4V8C5_9BACT</name>
<dbReference type="GO" id="GO:0005886">
    <property type="term" value="C:plasma membrane"/>
    <property type="evidence" value="ECO:0007669"/>
    <property type="project" value="UniProtKB-SubCell"/>
</dbReference>
<feature type="transmembrane region" description="Helical" evidence="8">
    <location>
        <begin position="21"/>
        <end position="42"/>
    </location>
</feature>
<dbReference type="Pfam" id="PF00375">
    <property type="entry name" value="SDF"/>
    <property type="match status" value="1"/>
</dbReference>
<dbReference type="FunFam" id="1.10.3860.10:FF:000001">
    <property type="entry name" value="C4-dicarboxylate transport protein"/>
    <property type="match status" value="1"/>
</dbReference>
<comment type="caution">
    <text evidence="9">The sequence shown here is derived from an EMBL/GenBank/DDBJ whole genome shotgun (WGS) entry which is preliminary data.</text>
</comment>
<dbReference type="PRINTS" id="PR00173">
    <property type="entry name" value="EDTRNSPORT"/>
</dbReference>
<organism evidence="9 10">
    <name type="scientific">Gemmatimonas aurantiaca</name>
    <dbReference type="NCBI Taxonomy" id="173480"/>
    <lineage>
        <taxon>Bacteria</taxon>
        <taxon>Pseudomonadati</taxon>
        <taxon>Gemmatimonadota</taxon>
        <taxon>Gemmatimonadia</taxon>
        <taxon>Gemmatimonadales</taxon>
        <taxon>Gemmatimonadaceae</taxon>
        <taxon>Gemmatimonas</taxon>
    </lineage>
</organism>
<evidence type="ECO:0000313" key="10">
    <source>
        <dbReference type="Proteomes" id="UP000264071"/>
    </source>
</evidence>
<dbReference type="PROSITE" id="PS00714">
    <property type="entry name" value="NA_DICARBOXYL_SYMP_2"/>
    <property type="match status" value="1"/>
</dbReference>
<dbReference type="SUPFAM" id="SSF118215">
    <property type="entry name" value="Proton glutamate symport protein"/>
    <property type="match status" value="1"/>
</dbReference>
<feature type="transmembrane region" description="Helical" evidence="8">
    <location>
        <begin position="54"/>
        <end position="76"/>
    </location>
</feature>
<evidence type="ECO:0000256" key="3">
    <source>
        <dbReference type="ARBA" id="ARBA00022475"/>
    </source>
</evidence>
<evidence type="ECO:0000256" key="2">
    <source>
        <dbReference type="ARBA" id="ARBA00022448"/>
    </source>
</evidence>
<proteinExistence type="predicted"/>
<feature type="transmembrane region" description="Helical" evidence="8">
    <location>
        <begin position="321"/>
        <end position="345"/>
    </location>
</feature>
<keyword evidence="5" id="KW-0769">Symport</keyword>
<evidence type="ECO:0000256" key="1">
    <source>
        <dbReference type="ARBA" id="ARBA00004651"/>
    </source>
</evidence>
<dbReference type="GO" id="GO:0015293">
    <property type="term" value="F:symporter activity"/>
    <property type="evidence" value="ECO:0007669"/>
    <property type="project" value="UniProtKB-KW"/>
</dbReference>
<feature type="transmembrane region" description="Helical" evidence="8">
    <location>
        <begin position="163"/>
        <end position="180"/>
    </location>
</feature>
<dbReference type="EMBL" id="DPIY01000009">
    <property type="protein sequence ID" value="HCT57345.1"/>
    <property type="molecule type" value="Genomic_DNA"/>
</dbReference>
<accession>A0A3D4V8C5</accession>
<evidence type="ECO:0000256" key="5">
    <source>
        <dbReference type="ARBA" id="ARBA00022847"/>
    </source>
</evidence>
<keyword evidence="4 8" id="KW-0812">Transmembrane</keyword>
<evidence type="ECO:0000256" key="4">
    <source>
        <dbReference type="ARBA" id="ARBA00022692"/>
    </source>
</evidence>
<dbReference type="Gene3D" id="1.10.3860.10">
    <property type="entry name" value="Sodium:dicarboxylate symporter"/>
    <property type="match status" value="1"/>
</dbReference>
<evidence type="ECO:0000256" key="7">
    <source>
        <dbReference type="ARBA" id="ARBA00023136"/>
    </source>
</evidence>
<feature type="transmembrane region" description="Helical" evidence="8">
    <location>
        <begin position="200"/>
        <end position="220"/>
    </location>
</feature>
<feature type="transmembrane region" description="Helical" evidence="8">
    <location>
        <begin position="240"/>
        <end position="259"/>
    </location>
</feature>
<sequence>MAHLSVSTAPAPPGKKGFLGIGFSQWILISMVVGILIGWLAPDFAPNLKPFANIFLRMIKSLIVPLLFSTLVVGIAGHGDDMKKVGKLALRSIIYFEIVTTLALAIGLVAVNLVKPGVGLQIAPDVGAGEEFQALASKTPTFASVLEHTVPQSFFEAAAQNEVLQIVFFAILFAVALARVEGDSKTVMLNWLQSLSDIMFKFVGIVMAYAPIGIGAAIGVTVGKSGLEVMLNLAKLVGTLYVSLVVFILVVLLPVALIARINIKRFWSLVKEPWLIAFSTASSEAAFPQAMQAMEKFGVPRRIVSFVLPTGYSFNLDGSTLYLAIASVFVAQAAGIDMPIGQQLLMMLTLMLTSKGVAAVPRASLVILSGALAQFGLPLEGIAVILGVDAIMDMARTSVNLLGNCLATAVMARWEGVLGEGEPEAAAQA</sequence>
<feature type="transmembrane region" description="Helical" evidence="8">
    <location>
        <begin position="88"/>
        <end position="111"/>
    </location>
</feature>
<feature type="transmembrane region" description="Helical" evidence="8">
    <location>
        <begin position="365"/>
        <end position="388"/>
    </location>
</feature>
<dbReference type="PANTHER" id="PTHR42865:SF7">
    <property type="entry name" value="PROTON_GLUTAMATE-ASPARTATE SYMPORTER"/>
    <property type="match status" value="1"/>
</dbReference>
<dbReference type="AlphaFoldDB" id="A0A3D4V8C5"/>
<protein>
    <submittedName>
        <fullName evidence="9">Dicarboxylate/amino acid:cation symporter</fullName>
    </submittedName>
</protein>
<keyword evidence="2" id="KW-0813">Transport</keyword>
<evidence type="ECO:0000256" key="8">
    <source>
        <dbReference type="SAM" id="Phobius"/>
    </source>
</evidence>
<evidence type="ECO:0000256" key="6">
    <source>
        <dbReference type="ARBA" id="ARBA00022989"/>
    </source>
</evidence>
<dbReference type="OMA" id="GIMFVVH"/>
<evidence type="ECO:0000313" key="9">
    <source>
        <dbReference type="EMBL" id="HCT57345.1"/>
    </source>
</evidence>
<dbReference type="Proteomes" id="UP000264071">
    <property type="component" value="Unassembled WGS sequence"/>
</dbReference>
<gene>
    <name evidence="9" type="ORF">DGD08_09065</name>
</gene>
<keyword evidence="3" id="KW-1003">Cell membrane</keyword>
<dbReference type="PANTHER" id="PTHR42865">
    <property type="entry name" value="PROTON/GLUTAMATE-ASPARTATE SYMPORTER"/>
    <property type="match status" value="1"/>
</dbReference>
<dbReference type="InterPro" id="IPR036458">
    <property type="entry name" value="Na:dicarbo_symporter_sf"/>
</dbReference>
<comment type="subcellular location">
    <subcellularLocation>
        <location evidence="1">Cell membrane</location>
        <topology evidence="1">Multi-pass membrane protein</topology>
    </subcellularLocation>
</comment>
<dbReference type="GO" id="GO:0006835">
    <property type="term" value="P:dicarboxylic acid transport"/>
    <property type="evidence" value="ECO:0007669"/>
    <property type="project" value="TreeGrafter"/>
</dbReference>
<reference evidence="9 10" key="1">
    <citation type="journal article" date="2018" name="Nat. Biotechnol.">
        <title>A standardized bacterial taxonomy based on genome phylogeny substantially revises the tree of life.</title>
        <authorList>
            <person name="Parks D.H."/>
            <person name="Chuvochina M."/>
            <person name="Waite D.W."/>
            <person name="Rinke C."/>
            <person name="Skarshewski A."/>
            <person name="Chaumeil P.A."/>
            <person name="Hugenholtz P."/>
        </authorList>
    </citation>
    <scope>NUCLEOTIDE SEQUENCE [LARGE SCALE GENOMIC DNA]</scope>
    <source>
        <strain evidence="9">UBA8844</strain>
    </source>
</reference>
<keyword evidence="6 8" id="KW-1133">Transmembrane helix</keyword>
<keyword evidence="7 8" id="KW-0472">Membrane</keyword>
<dbReference type="InterPro" id="IPR018107">
    <property type="entry name" value="Na-dicarboxylate_symporter_CS"/>
</dbReference>